<sequence length="116" mass="11158">MQGNAPRNGDLRPAPHHANGGSSGPGAGVAQDGDPMPLQGLQTGPQGARGGMPEPRAGGGGGGGEEPGRANARRPGGQRALNGGGGGRRATGLLPSPGNASGPASLGMRALMLLRT</sequence>
<reference evidence="2" key="1">
    <citation type="submission" date="2020-09" db="EMBL/GenBank/DDBJ databases">
        <title>Whole genome shotgun sequence of Streptomyces xanthophaeus NBRC 12829.</title>
        <authorList>
            <person name="Komaki H."/>
            <person name="Tamura T."/>
        </authorList>
    </citation>
    <scope>NUCLEOTIDE SEQUENCE</scope>
    <source>
        <strain evidence="2">NBRC 12829</strain>
    </source>
</reference>
<proteinExistence type="predicted"/>
<dbReference type="AlphaFoldDB" id="A0A919H5A2"/>
<dbReference type="Proteomes" id="UP000600026">
    <property type="component" value="Unassembled WGS sequence"/>
</dbReference>
<evidence type="ECO:0000256" key="1">
    <source>
        <dbReference type="SAM" id="MobiDB-lite"/>
    </source>
</evidence>
<keyword evidence="3" id="KW-1185">Reference proteome</keyword>
<evidence type="ECO:0000313" key="3">
    <source>
        <dbReference type="Proteomes" id="UP000600026"/>
    </source>
</evidence>
<organism evidence="2 3">
    <name type="scientific">Streptomyces xanthophaeus</name>
    <dbReference type="NCBI Taxonomy" id="67385"/>
    <lineage>
        <taxon>Bacteria</taxon>
        <taxon>Bacillati</taxon>
        <taxon>Actinomycetota</taxon>
        <taxon>Actinomycetes</taxon>
        <taxon>Kitasatosporales</taxon>
        <taxon>Streptomycetaceae</taxon>
        <taxon>Streptomyces</taxon>
    </lineage>
</organism>
<evidence type="ECO:0000313" key="2">
    <source>
        <dbReference type="EMBL" id="GHI88436.1"/>
    </source>
</evidence>
<accession>A0A919H5A2</accession>
<gene>
    <name evidence="2" type="ORF">Sxan_58000</name>
</gene>
<protein>
    <submittedName>
        <fullName evidence="2">Uncharacterized protein</fullName>
    </submittedName>
</protein>
<name>A0A919H5A2_9ACTN</name>
<comment type="caution">
    <text evidence="2">The sequence shown here is derived from an EMBL/GenBank/DDBJ whole genome shotgun (WGS) entry which is preliminary data.</text>
</comment>
<dbReference type="EMBL" id="BNEE01000006">
    <property type="protein sequence ID" value="GHI88436.1"/>
    <property type="molecule type" value="Genomic_DNA"/>
</dbReference>
<feature type="region of interest" description="Disordered" evidence="1">
    <location>
        <begin position="1"/>
        <end position="106"/>
    </location>
</feature>